<protein>
    <submittedName>
        <fullName evidence="1">Uncharacterized protein</fullName>
    </submittedName>
</protein>
<accession>A0A8H7AHK9</accession>
<sequence length="139" mass="15959">MTRRRRNKDQVRMEHVRDRILIIVDVGKEMLYEAARFDRKGEDLPSRIPDWSEVPIRMNIKLSLRKSGGWFFKAGGKQHGEGPKKPVLNVDGKVLRTMGFVFGTIMNLGEDEVVFGRPPDLARVLTQYIVGRCSNYVKA</sequence>
<comment type="caution">
    <text evidence="1">The sequence shown here is derived from an EMBL/GenBank/DDBJ whole genome shotgun (WGS) entry which is preliminary data.</text>
</comment>
<dbReference type="AlphaFoldDB" id="A0A8H7AHK9"/>
<name>A0A8H7AHK9_9EURO</name>
<evidence type="ECO:0000313" key="1">
    <source>
        <dbReference type="EMBL" id="KAF7509265.1"/>
    </source>
</evidence>
<keyword evidence="2" id="KW-1185">Reference proteome</keyword>
<dbReference type="EMBL" id="JAACFV010000043">
    <property type="protein sequence ID" value="KAF7509265.1"/>
    <property type="molecule type" value="Genomic_DNA"/>
</dbReference>
<evidence type="ECO:0000313" key="2">
    <source>
        <dbReference type="Proteomes" id="UP000606974"/>
    </source>
</evidence>
<dbReference type="Proteomes" id="UP000606974">
    <property type="component" value="Unassembled WGS sequence"/>
</dbReference>
<reference evidence="1" key="1">
    <citation type="submission" date="2020-02" db="EMBL/GenBank/DDBJ databases">
        <authorList>
            <person name="Palmer J.M."/>
        </authorList>
    </citation>
    <scope>NUCLEOTIDE SEQUENCE</scope>
    <source>
        <strain evidence="1">EPUS1.4</strain>
        <tissue evidence="1">Thallus</tissue>
    </source>
</reference>
<gene>
    <name evidence="1" type="ORF">GJ744_008159</name>
</gene>
<proteinExistence type="predicted"/>
<organism evidence="1 2">
    <name type="scientific">Endocarpon pusillum</name>
    <dbReference type="NCBI Taxonomy" id="364733"/>
    <lineage>
        <taxon>Eukaryota</taxon>
        <taxon>Fungi</taxon>
        <taxon>Dikarya</taxon>
        <taxon>Ascomycota</taxon>
        <taxon>Pezizomycotina</taxon>
        <taxon>Eurotiomycetes</taxon>
        <taxon>Chaetothyriomycetidae</taxon>
        <taxon>Verrucariales</taxon>
        <taxon>Verrucariaceae</taxon>
        <taxon>Endocarpon</taxon>
    </lineage>
</organism>